<dbReference type="CDD" id="cd06257">
    <property type="entry name" value="DnaJ"/>
    <property type="match status" value="1"/>
</dbReference>
<dbReference type="InterPro" id="IPR001623">
    <property type="entry name" value="DnaJ_domain"/>
</dbReference>
<comment type="caution">
    <text evidence="3">The sequence shown here is derived from an EMBL/GenBank/DDBJ whole genome shotgun (WGS) entry which is preliminary data.</text>
</comment>
<evidence type="ECO:0000313" key="4">
    <source>
        <dbReference type="Proteomes" id="UP001204953"/>
    </source>
</evidence>
<dbReference type="PROSITE" id="PS50076">
    <property type="entry name" value="DNAJ_2"/>
    <property type="match status" value="1"/>
</dbReference>
<evidence type="ECO:0000313" key="3">
    <source>
        <dbReference type="EMBL" id="MCP2731436.1"/>
    </source>
</evidence>
<feature type="compositionally biased region" description="Pro residues" evidence="1">
    <location>
        <begin position="115"/>
        <end position="124"/>
    </location>
</feature>
<feature type="domain" description="J" evidence="2">
    <location>
        <begin position="42"/>
        <end position="103"/>
    </location>
</feature>
<keyword evidence="4" id="KW-1185">Reference proteome</keyword>
<dbReference type="SMART" id="SM00271">
    <property type="entry name" value="DnaJ"/>
    <property type="match status" value="1"/>
</dbReference>
<dbReference type="Pfam" id="PF00226">
    <property type="entry name" value="DnaJ"/>
    <property type="match status" value="1"/>
</dbReference>
<dbReference type="PRINTS" id="PR00625">
    <property type="entry name" value="JDOMAIN"/>
</dbReference>
<dbReference type="EMBL" id="JAMZMM010000330">
    <property type="protein sequence ID" value="MCP2731436.1"/>
    <property type="molecule type" value="Genomic_DNA"/>
</dbReference>
<accession>A0AAE3GX05</accession>
<evidence type="ECO:0000256" key="1">
    <source>
        <dbReference type="SAM" id="MobiDB-lite"/>
    </source>
</evidence>
<feature type="region of interest" description="Disordered" evidence="1">
    <location>
        <begin position="81"/>
        <end position="167"/>
    </location>
</feature>
<reference evidence="3" key="1">
    <citation type="submission" date="2022-06" db="EMBL/GenBank/DDBJ databases">
        <title>New cyanobacteria of genus Symplocastrum in benthos of Lake Baikal.</title>
        <authorList>
            <person name="Sorokovikova E."/>
            <person name="Tikhonova I."/>
            <person name="Krasnopeev A."/>
            <person name="Evseev P."/>
            <person name="Gladkikh A."/>
            <person name="Belykh O."/>
        </authorList>
    </citation>
    <scope>NUCLEOTIDE SEQUENCE</scope>
    <source>
        <strain evidence="3">BBK-W-15</strain>
    </source>
</reference>
<sequence>NRCIVLQLNPFHQLAVALPFSSLCWCYDRMVSMDVRILGAAQYYRILDLEPGASPEEVHQGYLDMTWVWHPDRFVGHPRLQQKAHHKLQQVNEAHERLRSHQATTKTREVRPKPKSQPAPPPPHQSESPGLYKPQQNRHWGGEDRQSTKQYNSRVQFKANPLDDWLD</sequence>
<dbReference type="Proteomes" id="UP001204953">
    <property type="component" value="Unassembled WGS sequence"/>
</dbReference>
<evidence type="ECO:0000259" key="2">
    <source>
        <dbReference type="PROSITE" id="PS50076"/>
    </source>
</evidence>
<dbReference type="InterPro" id="IPR036869">
    <property type="entry name" value="J_dom_sf"/>
</dbReference>
<organism evidence="3 4">
    <name type="scientific">Limnofasciculus baicalensis BBK-W-15</name>
    <dbReference type="NCBI Taxonomy" id="2699891"/>
    <lineage>
        <taxon>Bacteria</taxon>
        <taxon>Bacillati</taxon>
        <taxon>Cyanobacteriota</taxon>
        <taxon>Cyanophyceae</taxon>
        <taxon>Coleofasciculales</taxon>
        <taxon>Coleofasciculaceae</taxon>
        <taxon>Limnofasciculus</taxon>
        <taxon>Limnofasciculus baicalensis</taxon>
    </lineage>
</organism>
<dbReference type="AlphaFoldDB" id="A0AAE3GX05"/>
<proteinExistence type="predicted"/>
<feature type="non-terminal residue" evidence="3">
    <location>
        <position position="1"/>
    </location>
</feature>
<dbReference type="SUPFAM" id="SSF46565">
    <property type="entry name" value="Chaperone J-domain"/>
    <property type="match status" value="1"/>
</dbReference>
<gene>
    <name evidence="3" type="ORF">NJ959_23705</name>
</gene>
<dbReference type="Gene3D" id="1.10.287.110">
    <property type="entry name" value="DnaJ domain"/>
    <property type="match status" value="1"/>
</dbReference>
<dbReference type="RefSeq" id="WP_254014174.1">
    <property type="nucleotide sequence ID" value="NZ_JAMZMM010000330.1"/>
</dbReference>
<protein>
    <submittedName>
        <fullName evidence="3">J domain-containing protein</fullName>
    </submittedName>
</protein>
<name>A0AAE3GX05_9CYAN</name>